<comment type="caution">
    <text evidence="1">The sequence shown here is derived from an EMBL/GenBank/DDBJ whole genome shotgun (WGS) entry which is preliminary data.</text>
</comment>
<dbReference type="Proteomes" id="UP001175000">
    <property type="component" value="Unassembled WGS sequence"/>
</dbReference>
<accession>A0AA39XI48</accession>
<gene>
    <name evidence="1" type="ORF">B0T14DRAFT_86429</name>
</gene>
<organism evidence="1 2">
    <name type="scientific">Immersiella caudata</name>
    <dbReference type="NCBI Taxonomy" id="314043"/>
    <lineage>
        <taxon>Eukaryota</taxon>
        <taxon>Fungi</taxon>
        <taxon>Dikarya</taxon>
        <taxon>Ascomycota</taxon>
        <taxon>Pezizomycotina</taxon>
        <taxon>Sordariomycetes</taxon>
        <taxon>Sordariomycetidae</taxon>
        <taxon>Sordariales</taxon>
        <taxon>Lasiosphaeriaceae</taxon>
        <taxon>Immersiella</taxon>
    </lineage>
</organism>
<proteinExistence type="predicted"/>
<keyword evidence="2" id="KW-1185">Reference proteome</keyword>
<sequence length="161" mass="17790">MLIAAYDNEPYAYFIPSDALLRDVGSAIPGSTGVIQEDCLPPSVHLPTAPTHRGEITPVQRQLYSARGAREDANVASSITISEDLPLKSLNEILDEETQSALWPKTPLAMTVAQRGELKAHLEKVSPIVEKAYKALETWYGCTKDVTRARRFIRFVSLEPP</sequence>
<protein>
    <submittedName>
        <fullName evidence="1">Uncharacterized protein</fullName>
    </submittedName>
</protein>
<evidence type="ECO:0000313" key="2">
    <source>
        <dbReference type="Proteomes" id="UP001175000"/>
    </source>
</evidence>
<dbReference type="AlphaFoldDB" id="A0AA39XI48"/>
<reference evidence="1" key="1">
    <citation type="submission" date="2023-06" db="EMBL/GenBank/DDBJ databases">
        <title>Genome-scale phylogeny and comparative genomics of the fungal order Sordariales.</title>
        <authorList>
            <consortium name="Lawrence Berkeley National Laboratory"/>
            <person name="Hensen N."/>
            <person name="Bonometti L."/>
            <person name="Westerberg I."/>
            <person name="Brannstrom I.O."/>
            <person name="Guillou S."/>
            <person name="Cros-Aarteil S."/>
            <person name="Calhoun S."/>
            <person name="Haridas S."/>
            <person name="Kuo A."/>
            <person name="Mondo S."/>
            <person name="Pangilinan J."/>
            <person name="Riley R."/>
            <person name="Labutti K."/>
            <person name="Andreopoulos B."/>
            <person name="Lipzen A."/>
            <person name="Chen C."/>
            <person name="Yanf M."/>
            <person name="Daum C."/>
            <person name="Ng V."/>
            <person name="Clum A."/>
            <person name="Steindorff A."/>
            <person name="Ohm R."/>
            <person name="Martin F."/>
            <person name="Silar P."/>
            <person name="Natvig D."/>
            <person name="Lalanne C."/>
            <person name="Gautier V."/>
            <person name="Ament-Velasquez S.L."/>
            <person name="Kruys A."/>
            <person name="Hutchinson M.I."/>
            <person name="Powell A.J."/>
            <person name="Barry K."/>
            <person name="Miller A.N."/>
            <person name="Grigoriev I.V."/>
            <person name="Debuchy R."/>
            <person name="Gladieux P."/>
            <person name="Thoren M.H."/>
            <person name="Johannesson H."/>
        </authorList>
    </citation>
    <scope>NUCLEOTIDE SEQUENCE</scope>
    <source>
        <strain evidence="1">CBS 606.72</strain>
    </source>
</reference>
<name>A0AA39XI48_9PEZI</name>
<evidence type="ECO:0000313" key="1">
    <source>
        <dbReference type="EMBL" id="KAK0634105.1"/>
    </source>
</evidence>
<dbReference type="EMBL" id="JAULSU010000001">
    <property type="protein sequence ID" value="KAK0634105.1"/>
    <property type="molecule type" value="Genomic_DNA"/>
</dbReference>